<evidence type="ECO:0000313" key="4">
    <source>
        <dbReference type="Proteomes" id="UP001482513"/>
    </source>
</evidence>
<dbReference type="PANTHER" id="PTHR34136">
    <property type="match status" value="1"/>
</dbReference>
<keyword evidence="1" id="KW-0328">Glycosyltransferase</keyword>
<gene>
    <name evidence="3" type="ORF">NC992_08840</name>
</gene>
<name>A0ABV0K2H3_9CYAN</name>
<protein>
    <submittedName>
        <fullName evidence="3">WecB/TagA/CpsF family glycosyltransferase</fullName>
    </submittedName>
</protein>
<keyword evidence="4" id="KW-1185">Reference proteome</keyword>
<evidence type="ECO:0000313" key="3">
    <source>
        <dbReference type="EMBL" id="MEP0946975.1"/>
    </source>
</evidence>
<keyword evidence="2" id="KW-0808">Transferase</keyword>
<dbReference type="RefSeq" id="WP_199325792.1">
    <property type="nucleotide sequence ID" value="NZ_JAMPKX010000003.1"/>
</dbReference>
<evidence type="ECO:0000256" key="2">
    <source>
        <dbReference type="ARBA" id="ARBA00022679"/>
    </source>
</evidence>
<evidence type="ECO:0000256" key="1">
    <source>
        <dbReference type="ARBA" id="ARBA00022676"/>
    </source>
</evidence>
<accession>A0ABV0K2H3</accession>
<proteinExistence type="predicted"/>
<dbReference type="CDD" id="cd06533">
    <property type="entry name" value="Glyco_transf_WecG_TagA"/>
    <property type="match status" value="1"/>
</dbReference>
<sequence>MESQSTGQVVTSAIDAAVVNEVVINPVVEQGLEPSNLSSIDPGGVSLAAVQAGEPVPAENVKQLYRQFRKAALESTARELRKQQYERIQTQVEILSIPIDNISVNDFLSQLKKGVVFTPNVDHLMKLQKDMDFVKAYSKADYRVCDSQVLMFASKFLGTPLKAKISGSDLFPMFCEHHRNNEAIKIFLMGGADGIAAQAMERINARIGRQIIVQAHSPSFGFEKNEAECDRILEMIRQSPANVLVVGVGAPKQEKWIAKYREQLPNIDIFLAVGAAIDFEAGNKPRSPELLSKLGLEWLYRLSTEPGRLWKRYLVDDFPFLWLVIKERFARLWRKPTVDGATSRKVG</sequence>
<comment type="caution">
    <text evidence="3">The sequence shown here is derived from an EMBL/GenBank/DDBJ whole genome shotgun (WGS) entry which is preliminary data.</text>
</comment>
<organism evidence="3 4">
    <name type="scientific">Leptolyngbya subtilissima DQ-A4</name>
    <dbReference type="NCBI Taxonomy" id="2933933"/>
    <lineage>
        <taxon>Bacteria</taxon>
        <taxon>Bacillati</taxon>
        <taxon>Cyanobacteriota</taxon>
        <taxon>Cyanophyceae</taxon>
        <taxon>Leptolyngbyales</taxon>
        <taxon>Leptolyngbyaceae</taxon>
        <taxon>Leptolyngbya group</taxon>
        <taxon>Leptolyngbya</taxon>
    </lineage>
</organism>
<dbReference type="InterPro" id="IPR004629">
    <property type="entry name" value="WecG_TagA_CpsF"/>
</dbReference>
<dbReference type="Pfam" id="PF03808">
    <property type="entry name" value="Glyco_tran_WecG"/>
    <property type="match status" value="1"/>
</dbReference>
<dbReference type="PANTHER" id="PTHR34136:SF1">
    <property type="entry name" value="UDP-N-ACETYL-D-MANNOSAMINURONIC ACID TRANSFERASE"/>
    <property type="match status" value="1"/>
</dbReference>
<dbReference type="Proteomes" id="UP001482513">
    <property type="component" value="Unassembled WGS sequence"/>
</dbReference>
<dbReference type="NCBIfam" id="TIGR00696">
    <property type="entry name" value="wecG_tagA_cpsF"/>
    <property type="match status" value="1"/>
</dbReference>
<dbReference type="EMBL" id="JAMPKX010000003">
    <property type="protein sequence ID" value="MEP0946975.1"/>
    <property type="molecule type" value="Genomic_DNA"/>
</dbReference>
<reference evidence="3 4" key="1">
    <citation type="submission" date="2022-04" db="EMBL/GenBank/DDBJ databases">
        <title>Positive selection, recombination, and allopatry shape intraspecific diversity of widespread and dominant cyanobacteria.</title>
        <authorList>
            <person name="Wei J."/>
            <person name="Shu W."/>
            <person name="Hu C."/>
        </authorList>
    </citation>
    <scope>NUCLEOTIDE SEQUENCE [LARGE SCALE GENOMIC DNA]</scope>
    <source>
        <strain evidence="3 4">DQ-A4</strain>
    </source>
</reference>